<evidence type="ECO:0000313" key="2">
    <source>
        <dbReference type="EMBL" id="QJH96590.1"/>
    </source>
</evidence>
<proteinExistence type="predicted"/>
<gene>
    <name evidence="1" type="ORF">TM448A01607_0015</name>
    <name evidence="2" type="ORF">TM448B00775_0015</name>
</gene>
<dbReference type="AlphaFoldDB" id="A0A6H1ZQA9"/>
<organism evidence="1">
    <name type="scientific">viral metagenome</name>
    <dbReference type="NCBI Taxonomy" id="1070528"/>
    <lineage>
        <taxon>unclassified sequences</taxon>
        <taxon>metagenomes</taxon>
        <taxon>organismal metagenomes</taxon>
    </lineage>
</organism>
<reference evidence="1" key="1">
    <citation type="submission" date="2020-03" db="EMBL/GenBank/DDBJ databases">
        <title>The deep terrestrial virosphere.</title>
        <authorList>
            <person name="Holmfeldt K."/>
            <person name="Nilsson E."/>
            <person name="Simone D."/>
            <person name="Lopez-Fernandez M."/>
            <person name="Wu X."/>
            <person name="de Brujin I."/>
            <person name="Lundin D."/>
            <person name="Andersson A."/>
            <person name="Bertilsson S."/>
            <person name="Dopson M."/>
        </authorList>
    </citation>
    <scope>NUCLEOTIDE SEQUENCE</scope>
    <source>
        <strain evidence="1">TM448A01607</strain>
        <strain evidence="2">TM448B00775</strain>
    </source>
</reference>
<evidence type="ECO:0000313" key="1">
    <source>
        <dbReference type="EMBL" id="QJA50113.1"/>
    </source>
</evidence>
<dbReference type="EMBL" id="MT144174">
    <property type="protein sequence ID" value="QJA50113.1"/>
    <property type="molecule type" value="Genomic_DNA"/>
</dbReference>
<name>A0A6H1ZQA9_9ZZZZ</name>
<dbReference type="EMBL" id="MT144656">
    <property type="protein sequence ID" value="QJH96590.1"/>
    <property type="molecule type" value="Genomic_DNA"/>
</dbReference>
<accession>A0A6H1ZQA9</accession>
<sequence length="90" mass="10683">MTTGAKDQEKQLQVPEQMKRLDKEIECFQEELQHFINRTHFIRRNETRTSGDPPKEQPLCCELAEYLRLKSEQIRAFRDNVSFATSLLEI</sequence>
<protein>
    <submittedName>
        <fullName evidence="1">Uncharacterized protein</fullName>
    </submittedName>
</protein>